<dbReference type="InterPro" id="IPR009000">
    <property type="entry name" value="Transl_B-barrel_sf"/>
</dbReference>
<dbReference type="FunFam" id="3.30.70.870:FF:000002">
    <property type="entry name" value="Translation elongation factor 2"/>
    <property type="match status" value="1"/>
</dbReference>
<dbReference type="GO" id="GO:0043022">
    <property type="term" value="F:ribosome binding"/>
    <property type="evidence" value="ECO:0007669"/>
    <property type="project" value="TreeGrafter"/>
</dbReference>
<dbReference type="Gene3D" id="3.30.70.240">
    <property type="match status" value="1"/>
</dbReference>
<dbReference type="Gene3D" id="3.30.70.870">
    <property type="entry name" value="Elongation Factor G (Translational Gtpase), domain 3"/>
    <property type="match status" value="1"/>
</dbReference>
<dbReference type="InterPro" id="IPR001452">
    <property type="entry name" value="SH3_domain"/>
</dbReference>
<dbReference type="GO" id="GO:0042256">
    <property type="term" value="P:cytosolic ribosome assembly"/>
    <property type="evidence" value="ECO:0007669"/>
    <property type="project" value="TreeGrafter"/>
</dbReference>
<dbReference type="Gene3D" id="1.10.840.10">
    <property type="entry name" value="Ras guanine-nucleotide exchange factors catalytic domain"/>
    <property type="match status" value="1"/>
</dbReference>
<sequence>MAAPDPSNIRILTTLGHVDHGKTTLMDALLAANNIISTRMAGKMRYMDSREDEQERGITMEGSAVSLRFQVMDKDGKSPKVYAVNMIDTPGHVDFAGEVSTAARLCDGALVLVDVVEGVCTQTIAVLRQAWLDRLRPILVINKFDRLITELQLAPVEAYHHLARLIEQVNAVMGKFFEGDRMEDDLRWREERERRMAEKKERNADAADAETDAPEEEFQEKDDEDIYFAPERGNVIFASAIDGWGFRIGKFAQLFAMKLGMKEANLRRVLWGDFYIDPKTKKVISYKHLRGRALKPLFVQFVLENIWAVYDAVVLNPNSEKVTKIVGALNLKIPPRDLKSKDGRHLLSLIFSQWLSLSTCIIQTAIDVVPAPAVSQAARMPKLLHPDAYETVIQPKNKTEEDLFASKDGPDAAVVAYVSKMFSVAGKDLPENKKRPMTADEMRAKAREAKEARLAAGNQDVASEEAVQPPSDEGKPDPEKEEADEEAEINLGFARLYSGTLSTGVVVYGVLPKYDPALPPTHPRNAKHLVKATVEGLYVMMGRELVAVESVRPGNIFAIKGLEGKVWRSATLCAPNALGVGDGDVPQWALLNLGSVNRMAPPILRVALEPTHPADLPKLIAGLKLLSQSDPCVETFQQQTGEYVILTAGELHFERCYKDLRERFARVDIQASKPIVPFRETAVKGTDMAPPKTPNATRGTMHGSSSQGIVNFTIRASPIPSVVLDFVLQNLAVLKGLQQTGRGATEEDDDQTHVIDGTVVRKPTVQPEEFWDALSAKCKEAGGEWADITDRIWSFGPQGAGGCMLIDSRKTSHASLRRRLDKTKEKHAEDEETKVIRDFDNHIETGFQLATFQGPLCNEPVEGLAYFVESVEIDAESLAKEIEQNRVAQVTGSVISAVRDACRNGLLDWSPRLMLAMYSCDIQASTEVLGKVYGVVARRRGRIVAEEMKEGTSFFMVSALIPVVESFRIADDIRKRTSGAASPQLIFAGYELLEQDPFWVPTTEEELEDLGEKADRSNIAKGYMDAVRERKGLFVDRKIVEFAEKQRTLKRLIKLVLALLTRSFLIARSPMGTAVAGYNGLNNSFLSSSSITAVDEVDEQFTTLFCRALYDYTAQDGSALSFRQNDIIEVLTQQPSGWWDGLLGDERGWFPSNYVTIISDEEAELAFGASEFSAAPEQRPTADTTADNASMLDMSHAMMRGTQAENEQWLDTELGGIQPGLDDLANASFASAPVEHNDFWMPEVTADGQIYYVNTKTGQRARDLPSETDSEASDSDFTGLASQSSSRSGTSAGLGLTNGANGVPQGSRDMGSTAGFGLPRRTTTPEPWVKKLADDGMSYYYWNTSTNSVQWTRPEPEVGASSNNATAHTRDRSTTRPLPSTSALASSASSVPTATIRPLPSTRHKQSTLSVYSDNSDIIYPAESNFARQNGRGPVDVKMELTAAERIAQSLQQALAPPPAELVTDLSAVARSAIQSVVENVDAAAAVGRRLPGEEQRMDELVSGVVFAVRNLLYVAAASIAQIPPNVLPRSMRHTIPASERSSPLKPAQRKVTATLSRLVLSARALQYDAGSTVSDTLDRIQVDAEELDRAVHSFVLEVQRANHTTPDSPSEKTPKRLHGVFVTANLGLGLFGAGAAASWKGFGWVSLQDDDAPREPLSTNVVSDLTTNVQELDRYFNSLEEAVRAPDASSMTVIHTRTRVLIAQISSYLKIASNVHVARHVDIDGIRQEAGAGPNESYLQTVDRARTLIRTLEFAMQSLYDESMSLLMTAQSLRQIEPGQSYEAQDLTLDHLQMLSVSLRANLQMAHGTFEALLVLGQEQADVAQGDYNGSIDWRMSRLSVIDATLGGALRPMSMISNNGDMIDLGDAFGSKQRDRRPLPAESFAQHRANGGGSMSSTFVDDFEDDTVINDSPRNRDTGSPTLDDEFDDERVQRKPRRNKDKLADFFGAEFNSTNGAPRAPPPEPEAPPKPWYLQPAYSPTENIIDDDGSIRAASVPALVERLTAHEQGDPSYIKGFLMTFKSFTSVDDLFDLLAQRFWIQPPPKLTTAEREEWGRLKQHIIRARVLNTFKSMITDDDVLEKDDLFILERIKEFVTTDEVAQFPAAKQLLILIERAQKGGDSMIKMVSASLGAPPPPLVPKSSKKLRLLDIEPLELARQFTIMESQLYQRIRPMECLQRAREQRTENIDNITVVIQTSNKIALWVAESILSKEDSRKRASVVKHLISVADRCRTLNNFSTMSAITAGLNTPPIRRLKRTWEQVNQRAMAQFGACELTIDSNKSFNKYKQLMTSVVPPCVPFIGVFLTTLQFIHDGNPDNLPGPPPAGAPEGTPGMSLVNFRKRQMAAEVISDIKRWQVPFNLHVIPSVQAYIEESLNAVSDTKESSERFWNMSLEREPREREDEKMARLLQESGFL</sequence>
<dbReference type="Pfam" id="PF00018">
    <property type="entry name" value="SH3_1"/>
    <property type="match status" value="1"/>
</dbReference>
<dbReference type="InterPro" id="IPR056752">
    <property type="entry name" value="EFL1"/>
</dbReference>
<evidence type="ECO:0000256" key="6">
    <source>
        <dbReference type="ARBA" id="ARBA00022801"/>
    </source>
</evidence>
<dbReference type="GO" id="GO:0005525">
    <property type="term" value="F:GTP binding"/>
    <property type="evidence" value="ECO:0007669"/>
    <property type="project" value="UniProtKB-KW"/>
</dbReference>
<dbReference type="PRINTS" id="PR00315">
    <property type="entry name" value="ELONGATNFCT"/>
</dbReference>
<evidence type="ECO:0000313" key="20">
    <source>
        <dbReference type="Proteomes" id="UP000613580"/>
    </source>
</evidence>
<dbReference type="PANTHER" id="PTHR42908">
    <property type="entry name" value="TRANSLATION ELONGATION FACTOR-RELATED"/>
    <property type="match status" value="1"/>
</dbReference>
<accession>A0A8H6S450</accession>
<dbReference type="CDD" id="cd00201">
    <property type="entry name" value="WW"/>
    <property type="match status" value="1"/>
</dbReference>
<evidence type="ECO:0000256" key="1">
    <source>
        <dbReference type="ARBA" id="ARBA00004496"/>
    </source>
</evidence>
<dbReference type="Gene3D" id="3.30.230.10">
    <property type="match status" value="1"/>
</dbReference>
<dbReference type="CDD" id="cd06224">
    <property type="entry name" value="REM"/>
    <property type="match status" value="1"/>
</dbReference>
<dbReference type="FunFam" id="3.40.50.300:FF:000746">
    <property type="entry name" value="Ribosome assembly protein 1"/>
    <property type="match status" value="1"/>
</dbReference>
<feature type="domain" description="N-terminal Ras-GEF" evidence="17">
    <location>
        <begin position="1988"/>
        <end position="2119"/>
    </location>
</feature>
<dbReference type="InterPro" id="IPR001895">
    <property type="entry name" value="RASGEF_cat_dom"/>
</dbReference>
<evidence type="ECO:0000256" key="4">
    <source>
        <dbReference type="ARBA" id="ARBA00022517"/>
    </source>
</evidence>
<dbReference type="SMART" id="SM00326">
    <property type="entry name" value="SH3"/>
    <property type="match status" value="1"/>
</dbReference>
<evidence type="ECO:0000259" key="15">
    <source>
        <dbReference type="PROSITE" id="PS50009"/>
    </source>
</evidence>
<feature type="domain" description="Ras-GEF" evidence="15">
    <location>
        <begin position="2153"/>
        <end position="2400"/>
    </location>
</feature>
<evidence type="ECO:0000256" key="9">
    <source>
        <dbReference type="ARBA" id="ARBA00068031"/>
    </source>
</evidence>
<evidence type="ECO:0000259" key="18">
    <source>
        <dbReference type="PROSITE" id="PS51722"/>
    </source>
</evidence>
<dbReference type="Gene3D" id="2.20.70.10">
    <property type="match status" value="1"/>
</dbReference>
<dbReference type="Gene3D" id="2.40.30.10">
    <property type="entry name" value="Translation factors"/>
    <property type="match status" value="1"/>
</dbReference>
<dbReference type="PROSITE" id="PS50009">
    <property type="entry name" value="RASGEF_CAT"/>
    <property type="match status" value="1"/>
</dbReference>
<feature type="compositionally biased region" description="Low complexity" evidence="13">
    <location>
        <begin position="1278"/>
        <end position="1297"/>
    </location>
</feature>
<dbReference type="InterPro" id="IPR005225">
    <property type="entry name" value="Small_GTP-bd"/>
</dbReference>
<dbReference type="InterPro" id="IPR036028">
    <property type="entry name" value="SH3-like_dom_sf"/>
</dbReference>
<keyword evidence="5" id="KW-0547">Nucleotide-binding</keyword>
<dbReference type="FunFam" id="2.30.30.40:FF:000072">
    <property type="entry name" value="Unconventional Myosin IB"/>
    <property type="match status" value="1"/>
</dbReference>
<dbReference type="GO" id="GO:0003924">
    <property type="term" value="F:GTPase activity"/>
    <property type="evidence" value="ECO:0007669"/>
    <property type="project" value="InterPro"/>
</dbReference>
<evidence type="ECO:0000256" key="2">
    <source>
        <dbReference type="ARBA" id="ARBA00022443"/>
    </source>
</evidence>
<name>A0A8H6S450_MYCCL</name>
<evidence type="ECO:0000256" key="13">
    <source>
        <dbReference type="SAM" id="MobiDB-lite"/>
    </source>
</evidence>
<feature type="compositionally biased region" description="Low complexity" evidence="13">
    <location>
        <begin position="1377"/>
        <end position="1395"/>
    </location>
</feature>
<dbReference type="GO" id="GO:1990904">
    <property type="term" value="C:ribonucleoprotein complex"/>
    <property type="evidence" value="ECO:0007669"/>
    <property type="project" value="TreeGrafter"/>
</dbReference>
<proteinExistence type="predicted"/>
<dbReference type="SUPFAM" id="SSF50044">
    <property type="entry name" value="SH3-domain"/>
    <property type="match status" value="1"/>
</dbReference>
<dbReference type="SMART" id="SM00456">
    <property type="entry name" value="WW"/>
    <property type="match status" value="2"/>
</dbReference>
<dbReference type="Pfam" id="PF00009">
    <property type="entry name" value="GTP_EFTU"/>
    <property type="match status" value="1"/>
</dbReference>
<evidence type="ECO:0000256" key="7">
    <source>
        <dbReference type="ARBA" id="ARBA00023134"/>
    </source>
</evidence>
<dbReference type="SUPFAM" id="SSF50447">
    <property type="entry name" value="Translation proteins"/>
    <property type="match status" value="1"/>
</dbReference>
<dbReference type="FunFam" id="3.30.70.240:FF:000006">
    <property type="entry name" value="Elongation factor like GTPase 1"/>
    <property type="match status" value="1"/>
</dbReference>
<comment type="catalytic activity">
    <reaction evidence="8">
        <text>GTP + H2O = GDP + phosphate + H(+)</text>
        <dbReference type="Rhea" id="RHEA:19669"/>
        <dbReference type="ChEBI" id="CHEBI:15377"/>
        <dbReference type="ChEBI" id="CHEBI:15378"/>
        <dbReference type="ChEBI" id="CHEBI:37565"/>
        <dbReference type="ChEBI" id="CHEBI:43474"/>
        <dbReference type="ChEBI" id="CHEBI:58189"/>
    </reaction>
</comment>
<dbReference type="CDD" id="cd04096">
    <property type="entry name" value="eEF2_snRNP_like_C"/>
    <property type="match status" value="1"/>
</dbReference>
<dbReference type="GO" id="GO:0007264">
    <property type="term" value="P:small GTPase-mediated signal transduction"/>
    <property type="evidence" value="ECO:0007669"/>
    <property type="project" value="InterPro"/>
</dbReference>
<feature type="domain" description="Tr-type G" evidence="18">
    <location>
        <begin position="7"/>
        <end position="266"/>
    </location>
</feature>
<comment type="subcellular location">
    <subcellularLocation>
        <location evidence="1">Cytoplasm</location>
    </subcellularLocation>
</comment>
<dbReference type="SUPFAM" id="SSF52540">
    <property type="entry name" value="P-loop containing nucleoside triphosphate hydrolases"/>
    <property type="match status" value="1"/>
</dbReference>
<dbReference type="CDD" id="cd16261">
    <property type="entry name" value="EF2_snRNP_III"/>
    <property type="match status" value="1"/>
</dbReference>
<feature type="compositionally biased region" description="Pro residues" evidence="13">
    <location>
        <begin position="1960"/>
        <end position="1971"/>
    </location>
</feature>
<evidence type="ECO:0000259" key="17">
    <source>
        <dbReference type="PROSITE" id="PS50212"/>
    </source>
</evidence>
<keyword evidence="11" id="KW-0344">Guanine-nucleotide releasing factor</keyword>
<feature type="region of interest" description="Disordered" evidence="13">
    <location>
        <begin position="685"/>
        <end position="704"/>
    </location>
</feature>
<dbReference type="InterPro" id="IPR000795">
    <property type="entry name" value="T_Tr_GTP-bd_dom"/>
</dbReference>
<evidence type="ECO:0000259" key="14">
    <source>
        <dbReference type="PROSITE" id="PS50002"/>
    </source>
</evidence>
<dbReference type="Pfam" id="PF00679">
    <property type="entry name" value="EFG_C"/>
    <property type="match status" value="1"/>
</dbReference>
<dbReference type="SMART" id="SM00229">
    <property type="entry name" value="RasGEFN"/>
    <property type="match status" value="1"/>
</dbReference>
<dbReference type="CDD" id="cd16268">
    <property type="entry name" value="EF2_II"/>
    <property type="match status" value="1"/>
</dbReference>
<dbReference type="Pfam" id="PF00618">
    <property type="entry name" value="RasGEF_N"/>
    <property type="match status" value="1"/>
</dbReference>
<dbReference type="InterPro" id="IPR001202">
    <property type="entry name" value="WW_dom"/>
</dbReference>
<dbReference type="Gene3D" id="2.30.30.40">
    <property type="entry name" value="SH3 Domains"/>
    <property type="match status" value="1"/>
</dbReference>
<evidence type="ECO:0000256" key="11">
    <source>
        <dbReference type="PROSITE-ProRule" id="PRU00168"/>
    </source>
</evidence>
<dbReference type="Proteomes" id="UP000613580">
    <property type="component" value="Unassembled WGS sequence"/>
</dbReference>
<evidence type="ECO:0000313" key="19">
    <source>
        <dbReference type="EMBL" id="KAF7291701.1"/>
    </source>
</evidence>
<evidence type="ECO:0000256" key="8">
    <source>
        <dbReference type="ARBA" id="ARBA00048548"/>
    </source>
</evidence>
<protein>
    <recommendedName>
        <fullName evidence="9">Ribosome assembly protein 1</fullName>
    </recommendedName>
    <alternativeName>
        <fullName evidence="10">Elongation factor-like 1</fullName>
    </alternativeName>
</protein>
<dbReference type="SMART" id="SM00838">
    <property type="entry name" value="EFG_C"/>
    <property type="match status" value="1"/>
</dbReference>
<dbReference type="Pfam" id="PF14492">
    <property type="entry name" value="EFG_III"/>
    <property type="match status" value="1"/>
</dbReference>
<dbReference type="InterPro" id="IPR023578">
    <property type="entry name" value="Ras_GEF_dom_sf"/>
</dbReference>
<dbReference type="Gene3D" id="3.90.1430.10">
    <property type="entry name" value="Yeast translation eEF2 (G' domain)"/>
    <property type="match status" value="1"/>
</dbReference>
<dbReference type="SUPFAM" id="SSF54211">
    <property type="entry name" value="Ribosomal protein S5 domain 2-like"/>
    <property type="match status" value="1"/>
</dbReference>
<feature type="domain" description="SH3" evidence="14">
    <location>
        <begin position="1101"/>
        <end position="1160"/>
    </location>
</feature>
<dbReference type="InterPro" id="IPR027417">
    <property type="entry name" value="P-loop_NTPase"/>
</dbReference>
<dbReference type="PROSITE" id="PS50020">
    <property type="entry name" value="WW_DOMAIN_2"/>
    <property type="match status" value="1"/>
</dbReference>
<comment type="caution">
    <text evidence="19">The sequence shown here is derived from an EMBL/GenBank/DDBJ whole genome shotgun (WGS) entry which is preliminary data.</text>
</comment>
<dbReference type="SMART" id="SM00147">
    <property type="entry name" value="RasGEF"/>
    <property type="match status" value="1"/>
</dbReference>
<dbReference type="Gene3D" id="3.40.50.300">
    <property type="entry name" value="P-loop containing nucleotide triphosphate hydrolases"/>
    <property type="match status" value="1"/>
</dbReference>
<keyword evidence="3" id="KW-0963">Cytoplasm</keyword>
<dbReference type="CDD" id="cd01681">
    <property type="entry name" value="aeEF2_snRNP_like_IV"/>
    <property type="match status" value="1"/>
</dbReference>
<organism evidence="19 20">
    <name type="scientific">Mycena chlorophos</name>
    <name type="common">Agaric fungus</name>
    <name type="synonym">Agaricus chlorophos</name>
    <dbReference type="NCBI Taxonomy" id="658473"/>
    <lineage>
        <taxon>Eukaryota</taxon>
        <taxon>Fungi</taxon>
        <taxon>Dikarya</taxon>
        <taxon>Basidiomycota</taxon>
        <taxon>Agaricomycotina</taxon>
        <taxon>Agaricomycetes</taxon>
        <taxon>Agaricomycetidae</taxon>
        <taxon>Agaricales</taxon>
        <taxon>Marasmiineae</taxon>
        <taxon>Mycenaceae</taxon>
        <taxon>Mycena</taxon>
    </lineage>
</organism>
<feature type="compositionally biased region" description="Acidic residues" evidence="13">
    <location>
        <begin position="207"/>
        <end position="221"/>
    </location>
</feature>
<dbReference type="InterPro" id="IPR014721">
    <property type="entry name" value="Ribsml_uS5_D2-typ_fold_subgr"/>
</dbReference>
<keyword evidence="7" id="KW-0342">GTP-binding</keyword>
<evidence type="ECO:0000256" key="12">
    <source>
        <dbReference type="PROSITE-ProRule" id="PRU00192"/>
    </source>
</evidence>
<reference evidence="19" key="1">
    <citation type="submission" date="2020-05" db="EMBL/GenBank/DDBJ databases">
        <title>Mycena genomes resolve the evolution of fungal bioluminescence.</title>
        <authorList>
            <person name="Tsai I.J."/>
        </authorList>
    </citation>
    <scope>NUCLEOTIDE SEQUENCE</scope>
    <source>
        <strain evidence="19">110903Hualien_Pintung</strain>
    </source>
</reference>
<feature type="compositionally biased region" description="Basic and acidic residues" evidence="13">
    <location>
        <begin position="429"/>
        <end position="453"/>
    </location>
</feature>
<keyword evidence="2 12" id="KW-0728">SH3 domain</keyword>
<evidence type="ECO:0000259" key="16">
    <source>
        <dbReference type="PROSITE" id="PS50020"/>
    </source>
</evidence>
<feature type="region of interest" description="Disordered" evidence="13">
    <location>
        <begin position="1351"/>
        <end position="1408"/>
    </location>
</feature>
<gene>
    <name evidence="19" type="ORF">HMN09_01261700</name>
</gene>
<dbReference type="PROSITE" id="PS50002">
    <property type="entry name" value="SH3"/>
    <property type="match status" value="1"/>
</dbReference>
<dbReference type="SUPFAM" id="SSF54980">
    <property type="entry name" value="EF-G C-terminal domain-like"/>
    <property type="match status" value="2"/>
</dbReference>
<evidence type="ECO:0000256" key="5">
    <source>
        <dbReference type="ARBA" id="ARBA00022741"/>
    </source>
</evidence>
<dbReference type="GO" id="GO:0005829">
    <property type="term" value="C:cytosol"/>
    <property type="evidence" value="ECO:0007669"/>
    <property type="project" value="TreeGrafter"/>
</dbReference>
<dbReference type="CDD" id="cd11883">
    <property type="entry name" value="SH3_Sdc25"/>
    <property type="match status" value="1"/>
</dbReference>
<evidence type="ECO:0000256" key="3">
    <source>
        <dbReference type="ARBA" id="ARBA00022490"/>
    </source>
</evidence>
<dbReference type="InterPro" id="IPR036964">
    <property type="entry name" value="RASGEF_cat_dom_sf"/>
</dbReference>
<dbReference type="InterPro" id="IPR020568">
    <property type="entry name" value="Ribosomal_Su5_D2-typ_SF"/>
</dbReference>
<dbReference type="PANTHER" id="PTHR42908:SF3">
    <property type="entry name" value="ELONGATION FACTOR-LIKE GTPASE 1"/>
    <property type="match status" value="1"/>
</dbReference>
<dbReference type="PROSITE" id="PS50212">
    <property type="entry name" value="RASGEF_NTER"/>
    <property type="match status" value="1"/>
</dbReference>
<evidence type="ECO:0000256" key="10">
    <source>
        <dbReference type="ARBA" id="ARBA00081809"/>
    </source>
</evidence>
<keyword evidence="4" id="KW-0690">Ribosome biogenesis</keyword>
<dbReference type="InterPro" id="IPR041095">
    <property type="entry name" value="EFG_II"/>
</dbReference>
<feature type="region of interest" description="Disordered" evidence="13">
    <location>
        <begin position="1906"/>
        <end position="1971"/>
    </location>
</feature>
<dbReference type="EMBL" id="JACAZE010000024">
    <property type="protein sequence ID" value="KAF7291701.1"/>
    <property type="molecule type" value="Genomic_DNA"/>
</dbReference>
<dbReference type="PROSITE" id="PS51722">
    <property type="entry name" value="G_TR_2"/>
    <property type="match status" value="1"/>
</dbReference>
<dbReference type="SUPFAM" id="SSF48366">
    <property type="entry name" value="Ras GEF"/>
    <property type="match status" value="1"/>
</dbReference>
<feature type="region of interest" description="Disordered" evidence="13">
    <location>
        <begin position="197"/>
        <end position="221"/>
    </location>
</feature>
<dbReference type="InterPro" id="IPR035647">
    <property type="entry name" value="EFG_III/V"/>
</dbReference>
<dbReference type="CDD" id="cd01885">
    <property type="entry name" value="EF2"/>
    <property type="match status" value="1"/>
</dbReference>
<dbReference type="CDD" id="cd00155">
    <property type="entry name" value="RasGEF"/>
    <property type="match status" value="1"/>
</dbReference>
<dbReference type="InterPro" id="IPR000640">
    <property type="entry name" value="EFG_V-like"/>
</dbReference>
<dbReference type="OrthoDB" id="364892at2759"/>
<dbReference type="InterPro" id="IPR000651">
    <property type="entry name" value="Ras-like_Gua-exchang_fac_N"/>
</dbReference>
<dbReference type="NCBIfam" id="TIGR00231">
    <property type="entry name" value="small_GTP"/>
    <property type="match status" value="1"/>
</dbReference>
<dbReference type="Pfam" id="PF25118">
    <property type="entry name" value="EFL1"/>
    <property type="match status" value="1"/>
</dbReference>
<dbReference type="Pfam" id="PF00617">
    <property type="entry name" value="RasGEF"/>
    <property type="match status" value="1"/>
</dbReference>
<dbReference type="FunFam" id="3.90.1430.10:FF:000002">
    <property type="entry name" value="Elongation factor like GTPase 1"/>
    <property type="match status" value="1"/>
</dbReference>
<keyword evidence="6" id="KW-0378">Hydrolase</keyword>
<dbReference type="PRINTS" id="PR00452">
    <property type="entry name" value="SH3DOMAIN"/>
</dbReference>
<feature type="compositionally biased region" description="Polar residues" evidence="13">
    <location>
        <begin position="694"/>
        <end position="704"/>
    </location>
</feature>
<keyword evidence="20" id="KW-1185">Reference proteome</keyword>
<dbReference type="GO" id="GO:0005085">
    <property type="term" value="F:guanyl-nucleotide exchange factor activity"/>
    <property type="evidence" value="ECO:0007669"/>
    <property type="project" value="UniProtKB-KW"/>
</dbReference>
<feature type="domain" description="WW" evidence="16">
    <location>
        <begin position="1322"/>
        <end position="1356"/>
    </location>
</feature>
<dbReference type="Gene3D" id="1.20.870.10">
    <property type="entry name" value="Son of sevenless (SoS) protein Chain: S domain 1"/>
    <property type="match status" value="1"/>
</dbReference>
<feature type="region of interest" description="Disordered" evidence="13">
    <location>
        <begin position="429"/>
        <end position="485"/>
    </location>
</feature>
<feature type="region of interest" description="Disordered" evidence="13">
    <location>
        <begin position="1259"/>
        <end position="1328"/>
    </location>
</feature>